<organism evidence="11 12">
    <name type="scientific">Undibacterium curvum</name>
    <dbReference type="NCBI Taxonomy" id="2762294"/>
    <lineage>
        <taxon>Bacteria</taxon>
        <taxon>Pseudomonadati</taxon>
        <taxon>Pseudomonadota</taxon>
        <taxon>Betaproteobacteria</taxon>
        <taxon>Burkholderiales</taxon>
        <taxon>Oxalobacteraceae</taxon>
        <taxon>Undibacterium</taxon>
    </lineage>
</organism>
<dbReference type="InterPro" id="IPR004090">
    <property type="entry name" value="Chemotax_Me-accpt_rcpt"/>
</dbReference>
<evidence type="ECO:0000256" key="2">
    <source>
        <dbReference type="ARBA" id="ARBA00022475"/>
    </source>
</evidence>
<feature type="domain" description="Methyl-accepting transducer" evidence="10">
    <location>
        <begin position="263"/>
        <end position="492"/>
    </location>
</feature>
<evidence type="ECO:0000313" key="11">
    <source>
        <dbReference type="EMBL" id="MBC3933481.1"/>
    </source>
</evidence>
<comment type="subcellular location">
    <subcellularLocation>
        <location evidence="1">Cell membrane</location>
        <topology evidence="1">Multi-pass membrane protein</topology>
    </subcellularLocation>
</comment>
<evidence type="ECO:0000256" key="5">
    <source>
        <dbReference type="ARBA" id="ARBA00022989"/>
    </source>
</evidence>
<dbReference type="RefSeq" id="WP_186905055.1">
    <property type="nucleotide sequence ID" value="NZ_JACOGD010000011.1"/>
</dbReference>
<keyword evidence="4 9" id="KW-0812">Transmembrane</keyword>
<evidence type="ECO:0000256" key="3">
    <source>
        <dbReference type="ARBA" id="ARBA00022481"/>
    </source>
</evidence>
<evidence type="ECO:0000256" key="9">
    <source>
        <dbReference type="SAM" id="Phobius"/>
    </source>
</evidence>
<feature type="transmembrane region" description="Helical" evidence="9">
    <location>
        <begin position="180"/>
        <end position="202"/>
    </location>
</feature>
<evidence type="ECO:0000256" key="8">
    <source>
        <dbReference type="PROSITE-ProRule" id="PRU00284"/>
    </source>
</evidence>
<name>A0ABR7A9A8_9BURK</name>
<evidence type="ECO:0000256" key="6">
    <source>
        <dbReference type="ARBA" id="ARBA00023136"/>
    </source>
</evidence>
<sequence>MNISKKLLTLVGTAVLAIAAIGAVSLSSLYSVLLNDRHAQIETMLYMAENLVSHYHQQEQRGLLSREQAQLQAKAALTQLQHGVSYYWVRLPDGLNLVHPDAKKVGTIAQGQTMDGQPDAQAYRTALQKSHIALVNMRSQRPDGSLVPKLNGIVEFSPWNWWIGTGFFSDDIQDTYWKSAGILALIFVVALAVLTVAGWSIIRSILATLGGEPAYAAEMTRCIAQNDLSAEIQVQPKYANSLLGDMQAMQQHLAQTVSQIRNSADQIATASSEIAAGNLDLSSRTEEQASALEQTSATLHELEQTVSRNTDHARQANNLTTEASRLASQGGSVMNKMLSTMETITDSSNAVVNIVSLIDGIAFQTNILALNAAVEAARAGEQGRGFAVVAAEVRNLAQRSASAAREIKTLIDASQLQVNAGNQLAQAAGTSMQQIVDGIHKVAFIMQEITHASEEQHTGIAQISEAVRQMDSVTQQNAALVEQAASAADSMQLQAKELAVLVGIFRLPGKTEQIQTIHPARLSSTYSSNHTSYLRG</sequence>
<accession>A0ABR7A9A8</accession>
<dbReference type="InterPro" id="IPR004089">
    <property type="entry name" value="MCPsignal_dom"/>
</dbReference>
<dbReference type="SUPFAM" id="SSF58104">
    <property type="entry name" value="Methyl-accepting chemotaxis protein (MCP) signaling domain"/>
    <property type="match status" value="1"/>
</dbReference>
<keyword evidence="6 9" id="KW-0472">Membrane</keyword>
<keyword evidence="3" id="KW-0488">Methylation</keyword>
<evidence type="ECO:0000256" key="7">
    <source>
        <dbReference type="ARBA" id="ARBA00029447"/>
    </source>
</evidence>
<dbReference type="PANTHER" id="PTHR43531">
    <property type="entry name" value="PROTEIN ICFG"/>
    <property type="match status" value="1"/>
</dbReference>
<keyword evidence="5 9" id="KW-1133">Transmembrane helix</keyword>
<proteinExistence type="inferred from homology"/>
<keyword evidence="2" id="KW-1003">Cell membrane</keyword>
<evidence type="ECO:0000256" key="1">
    <source>
        <dbReference type="ARBA" id="ARBA00004651"/>
    </source>
</evidence>
<dbReference type="CDD" id="cd11386">
    <property type="entry name" value="MCP_signal"/>
    <property type="match status" value="1"/>
</dbReference>
<dbReference type="PRINTS" id="PR00260">
    <property type="entry name" value="CHEMTRNSDUCR"/>
</dbReference>
<dbReference type="InterPro" id="IPR033480">
    <property type="entry name" value="sCache_2"/>
</dbReference>
<protein>
    <submittedName>
        <fullName evidence="11">Cache domain-containing protein</fullName>
    </submittedName>
</protein>
<comment type="caution">
    <text evidence="11">The sequence shown here is derived from an EMBL/GenBank/DDBJ whole genome shotgun (WGS) entry which is preliminary data.</text>
</comment>
<dbReference type="SMART" id="SM01049">
    <property type="entry name" value="Cache_2"/>
    <property type="match status" value="1"/>
</dbReference>
<dbReference type="Gene3D" id="1.10.287.950">
    <property type="entry name" value="Methyl-accepting chemotaxis protein"/>
    <property type="match status" value="1"/>
</dbReference>
<keyword evidence="12" id="KW-1185">Reference proteome</keyword>
<evidence type="ECO:0000259" key="10">
    <source>
        <dbReference type="PROSITE" id="PS50111"/>
    </source>
</evidence>
<dbReference type="Pfam" id="PF00015">
    <property type="entry name" value="MCPsignal"/>
    <property type="match status" value="1"/>
</dbReference>
<dbReference type="PROSITE" id="PS50111">
    <property type="entry name" value="CHEMOTAXIS_TRANSDUC_2"/>
    <property type="match status" value="1"/>
</dbReference>
<dbReference type="InterPro" id="IPR051310">
    <property type="entry name" value="MCP_chemotaxis"/>
</dbReference>
<dbReference type="SMART" id="SM00283">
    <property type="entry name" value="MA"/>
    <property type="match status" value="1"/>
</dbReference>
<comment type="similarity">
    <text evidence="7">Belongs to the methyl-accepting chemotaxis (MCP) protein family.</text>
</comment>
<keyword evidence="8" id="KW-0807">Transducer</keyword>
<gene>
    <name evidence="11" type="ORF">H8K43_17515</name>
</gene>
<reference evidence="11 12" key="1">
    <citation type="submission" date="2020-08" db="EMBL/GenBank/DDBJ databases">
        <title>Novel species isolated from subtropical streams in China.</title>
        <authorList>
            <person name="Lu H."/>
        </authorList>
    </citation>
    <scope>NUCLEOTIDE SEQUENCE [LARGE SCALE GENOMIC DNA]</scope>
    <source>
        <strain evidence="11 12">CY22W</strain>
    </source>
</reference>
<dbReference type="Gene3D" id="3.30.450.20">
    <property type="entry name" value="PAS domain"/>
    <property type="match status" value="1"/>
</dbReference>
<dbReference type="Pfam" id="PF17200">
    <property type="entry name" value="sCache_2"/>
    <property type="match status" value="1"/>
</dbReference>
<dbReference type="Proteomes" id="UP000654304">
    <property type="component" value="Unassembled WGS sequence"/>
</dbReference>
<dbReference type="EMBL" id="JACOGD010000011">
    <property type="protein sequence ID" value="MBC3933481.1"/>
    <property type="molecule type" value="Genomic_DNA"/>
</dbReference>
<evidence type="ECO:0000256" key="4">
    <source>
        <dbReference type="ARBA" id="ARBA00022692"/>
    </source>
</evidence>
<evidence type="ECO:0000313" key="12">
    <source>
        <dbReference type="Proteomes" id="UP000654304"/>
    </source>
</evidence>
<dbReference type="PANTHER" id="PTHR43531:SF14">
    <property type="entry name" value="METHYL-ACCEPTING CHEMOTAXIS PROTEIN I-RELATED"/>
    <property type="match status" value="1"/>
</dbReference>